<keyword evidence="1" id="KW-0472">Membrane</keyword>
<feature type="transmembrane region" description="Helical" evidence="1">
    <location>
        <begin position="91"/>
        <end position="111"/>
    </location>
</feature>
<keyword evidence="3" id="KW-1185">Reference proteome</keyword>
<sequence>MKNYSARASELRLLIYKYAKGQLTMHEKQQLDAFMNRSPENADLVHLLTSPEGPSLLLERQARFDKVWKGHSFQTILNKYHRKRRRIQMRWTIITTLVVLLVAVMACYVVYLKGK</sequence>
<dbReference type="Proteomes" id="UP000263900">
    <property type="component" value="Chromosome"/>
</dbReference>
<reference evidence="2 3" key="1">
    <citation type="submission" date="2018-09" db="EMBL/GenBank/DDBJ databases">
        <title>Genome sequencing of strain 6GH32-13.</title>
        <authorList>
            <person name="Weon H.-Y."/>
            <person name="Heo J."/>
            <person name="Kwon S.-W."/>
        </authorList>
    </citation>
    <scope>NUCLEOTIDE SEQUENCE [LARGE SCALE GENOMIC DNA]</scope>
    <source>
        <strain evidence="2 3">5GH32-13</strain>
    </source>
</reference>
<protein>
    <submittedName>
        <fullName evidence="2">Uncharacterized protein</fullName>
    </submittedName>
</protein>
<evidence type="ECO:0000256" key="1">
    <source>
        <dbReference type="SAM" id="Phobius"/>
    </source>
</evidence>
<accession>A0A3B7MQP7</accession>
<organism evidence="2 3">
    <name type="scientific">Paraflavitalea soli</name>
    <dbReference type="NCBI Taxonomy" id="2315862"/>
    <lineage>
        <taxon>Bacteria</taxon>
        <taxon>Pseudomonadati</taxon>
        <taxon>Bacteroidota</taxon>
        <taxon>Chitinophagia</taxon>
        <taxon>Chitinophagales</taxon>
        <taxon>Chitinophagaceae</taxon>
        <taxon>Paraflavitalea</taxon>
    </lineage>
</organism>
<evidence type="ECO:0000313" key="3">
    <source>
        <dbReference type="Proteomes" id="UP000263900"/>
    </source>
</evidence>
<dbReference type="EMBL" id="CP032157">
    <property type="protein sequence ID" value="AXY73925.1"/>
    <property type="molecule type" value="Genomic_DNA"/>
</dbReference>
<gene>
    <name evidence="2" type="ORF">D3H65_07995</name>
</gene>
<dbReference type="RefSeq" id="WP_119049812.1">
    <property type="nucleotide sequence ID" value="NZ_CP032157.1"/>
</dbReference>
<name>A0A3B7MQP7_9BACT</name>
<keyword evidence="1" id="KW-0812">Transmembrane</keyword>
<proteinExistence type="predicted"/>
<dbReference type="AlphaFoldDB" id="A0A3B7MQP7"/>
<dbReference type="KEGG" id="pseg:D3H65_07995"/>
<evidence type="ECO:0000313" key="2">
    <source>
        <dbReference type="EMBL" id="AXY73925.1"/>
    </source>
</evidence>
<keyword evidence="1" id="KW-1133">Transmembrane helix</keyword>